<accession>A0AAD7IVX5</accession>
<keyword evidence="3" id="KW-1185">Reference proteome</keyword>
<protein>
    <submittedName>
        <fullName evidence="2">Uncharacterized protein</fullName>
    </submittedName>
</protein>
<dbReference type="AlphaFoldDB" id="A0AAD7IVX5"/>
<name>A0AAD7IVX5_9AGAR</name>
<evidence type="ECO:0000313" key="3">
    <source>
        <dbReference type="Proteomes" id="UP001215280"/>
    </source>
</evidence>
<evidence type="ECO:0000256" key="1">
    <source>
        <dbReference type="SAM" id="MobiDB-lite"/>
    </source>
</evidence>
<reference evidence="2" key="1">
    <citation type="submission" date="2023-03" db="EMBL/GenBank/DDBJ databases">
        <title>Massive genome expansion in bonnet fungi (Mycena s.s.) driven by repeated elements and novel gene families across ecological guilds.</title>
        <authorList>
            <consortium name="Lawrence Berkeley National Laboratory"/>
            <person name="Harder C.B."/>
            <person name="Miyauchi S."/>
            <person name="Viragh M."/>
            <person name="Kuo A."/>
            <person name="Thoen E."/>
            <person name="Andreopoulos B."/>
            <person name="Lu D."/>
            <person name="Skrede I."/>
            <person name="Drula E."/>
            <person name="Henrissat B."/>
            <person name="Morin E."/>
            <person name="Kohler A."/>
            <person name="Barry K."/>
            <person name="LaButti K."/>
            <person name="Morin E."/>
            <person name="Salamov A."/>
            <person name="Lipzen A."/>
            <person name="Mereny Z."/>
            <person name="Hegedus B."/>
            <person name="Baldrian P."/>
            <person name="Stursova M."/>
            <person name="Weitz H."/>
            <person name="Taylor A."/>
            <person name="Grigoriev I.V."/>
            <person name="Nagy L.G."/>
            <person name="Martin F."/>
            <person name="Kauserud H."/>
        </authorList>
    </citation>
    <scope>NUCLEOTIDE SEQUENCE</scope>
    <source>
        <strain evidence="2">CBHHK188m</strain>
    </source>
</reference>
<organism evidence="2 3">
    <name type="scientific">Mycena maculata</name>
    <dbReference type="NCBI Taxonomy" id="230809"/>
    <lineage>
        <taxon>Eukaryota</taxon>
        <taxon>Fungi</taxon>
        <taxon>Dikarya</taxon>
        <taxon>Basidiomycota</taxon>
        <taxon>Agaricomycotina</taxon>
        <taxon>Agaricomycetes</taxon>
        <taxon>Agaricomycetidae</taxon>
        <taxon>Agaricales</taxon>
        <taxon>Marasmiineae</taxon>
        <taxon>Mycenaceae</taxon>
        <taxon>Mycena</taxon>
    </lineage>
</organism>
<gene>
    <name evidence="2" type="ORF">DFH07DRAFT_775319</name>
</gene>
<feature type="region of interest" description="Disordered" evidence="1">
    <location>
        <begin position="1"/>
        <end position="32"/>
    </location>
</feature>
<comment type="caution">
    <text evidence="2">The sequence shown here is derived from an EMBL/GenBank/DDBJ whole genome shotgun (WGS) entry which is preliminary data.</text>
</comment>
<proteinExistence type="predicted"/>
<sequence>MPPGRKRARGSSPGGTPDTLGDDENDGRSSPFPGLLSGGNVLVSRNISTAVVNYAKKQKLRGDQLIQVETFLADTQTVRDAKTFVNILALQNDVQKIIAAQPAYAVSSDLKVNIQAYVPPVMLSAGLAAYKGELPVLLVFDIIKKHRFNTPPGFENNPADCNKILKEIGEAFTQNRARFKKILLASVKIRRDKKLVDLPPNKHQNLFALAQAFVEGTNCRISPGLCGRIALMRKVFLLHPGSDFWDQLDEHLVVMRTLANGDSDESDLLFEGLIDKDKEQHGSVDIVYQGAGTIQEEVDAAIAANAIDATITVNPDALAADDTINGPGGSEAGPSNGD</sequence>
<evidence type="ECO:0000313" key="2">
    <source>
        <dbReference type="EMBL" id="KAJ7749820.1"/>
    </source>
</evidence>
<dbReference type="Proteomes" id="UP001215280">
    <property type="component" value="Unassembled WGS sequence"/>
</dbReference>
<dbReference type="EMBL" id="JARJLG010000084">
    <property type="protein sequence ID" value="KAJ7749820.1"/>
    <property type="molecule type" value="Genomic_DNA"/>
</dbReference>